<dbReference type="GO" id="GO:0055085">
    <property type="term" value="P:transmembrane transport"/>
    <property type="evidence" value="ECO:0007669"/>
    <property type="project" value="InterPro"/>
</dbReference>
<evidence type="ECO:0000259" key="8">
    <source>
        <dbReference type="PROSITE" id="PS50928"/>
    </source>
</evidence>
<feature type="transmembrane region" description="Helical" evidence="7">
    <location>
        <begin position="235"/>
        <end position="261"/>
    </location>
</feature>
<dbReference type="OrthoDB" id="9805974at2"/>
<evidence type="ECO:0000313" key="9">
    <source>
        <dbReference type="EMBL" id="ROR73148.1"/>
    </source>
</evidence>
<name>A0A3N2BD31_9MICO</name>
<keyword evidence="5 7" id="KW-1133">Transmembrane helix</keyword>
<sequence length="315" mass="34692">MSKQTLEAEPVVKHAASLSSTASKGVGRRTFSALGFLSPTLILLAVLMALPIGMVIWYSLQNNVITNPDPEFVGLRHYRAILTDPTFHAALKNTAVFVFASVAAHLVIGLTFAMLLNTRLLPPWVKAVFRAIFVLPWLMTVAIVAVLWRLIMNPNGVLNYVLDTTGIISEPQEWLSDPRLALFSVVLISIWNGYPFFMISLLAGLQGIPDELYEAASVDGAGPIRRFSSITIPQLQPIIISMGLLDLIWTSHQFALIWMTTGGGPLDRTEMLSTYTYKNAFMQYQFSTASASAVVVLVLTALLAVAYVRHQRARD</sequence>
<evidence type="ECO:0000256" key="1">
    <source>
        <dbReference type="ARBA" id="ARBA00004651"/>
    </source>
</evidence>
<gene>
    <name evidence="9" type="ORF">EDD31_1514</name>
</gene>
<evidence type="ECO:0000256" key="4">
    <source>
        <dbReference type="ARBA" id="ARBA00022692"/>
    </source>
</evidence>
<keyword evidence="10" id="KW-1185">Reference proteome</keyword>
<dbReference type="SUPFAM" id="SSF161098">
    <property type="entry name" value="MetI-like"/>
    <property type="match status" value="1"/>
</dbReference>
<dbReference type="RefSeq" id="WP_123303606.1">
    <property type="nucleotide sequence ID" value="NZ_RKHK01000001.1"/>
</dbReference>
<dbReference type="CDD" id="cd06261">
    <property type="entry name" value="TM_PBP2"/>
    <property type="match status" value="1"/>
</dbReference>
<dbReference type="InterPro" id="IPR051393">
    <property type="entry name" value="ABC_transporter_permease"/>
</dbReference>
<dbReference type="PANTHER" id="PTHR30193:SF37">
    <property type="entry name" value="INNER MEMBRANE ABC TRANSPORTER PERMEASE PROTEIN YCJO"/>
    <property type="match status" value="1"/>
</dbReference>
<dbReference type="AlphaFoldDB" id="A0A3N2BD31"/>
<feature type="transmembrane region" description="Helical" evidence="7">
    <location>
        <begin position="180"/>
        <end position="203"/>
    </location>
</feature>
<feature type="transmembrane region" description="Helical" evidence="7">
    <location>
        <begin position="128"/>
        <end position="151"/>
    </location>
</feature>
<comment type="caution">
    <text evidence="9">The sequence shown here is derived from an EMBL/GenBank/DDBJ whole genome shotgun (WGS) entry which is preliminary data.</text>
</comment>
<evidence type="ECO:0000256" key="5">
    <source>
        <dbReference type="ARBA" id="ARBA00022989"/>
    </source>
</evidence>
<dbReference type="InterPro" id="IPR035906">
    <property type="entry name" value="MetI-like_sf"/>
</dbReference>
<dbReference type="Proteomes" id="UP000280668">
    <property type="component" value="Unassembled WGS sequence"/>
</dbReference>
<dbReference type="EMBL" id="RKHK01000001">
    <property type="protein sequence ID" value="ROR73148.1"/>
    <property type="molecule type" value="Genomic_DNA"/>
</dbReference>
<feature type="transmembrane region" description="Helical" evidence="7">
    <location>
        <begin position="95"/>
        <end position="116"/>
    </location>
</feature>
<feature type="domain" description="ABC transmembrane type-1" evidence="8">
    <location>
        <begin position="91"/>
        <end position="307"/>
    </location>
</feature>
<accession>A0A3N2BD31</accession>
<feature type="transmembrane region" description="Helical" evidence="7">
    <location>
        <begin position="281"/>
        <end position="308"/>
    </location>
</feature>
<keyword evidence="6 7" id="KW-0472">Membrane</keyword>
<proteinExistence type="inferred from homology"/>
<dbReference type="PROSITE" id="PS50928">
    <property type="entry name" value="ABC_TM1"/>
    <property type="match status" value="1"/>
</dbReference>
<comment type="similarity">
    <text evidence="7">Belongs to the binding-protein-dependent transport system permease family.</text>
</comment>
<dbReference type="GO" id="GO:0005886">
    <property type="term" value="C:plasma membrane"/>
    <property type="evidence" value="ECO:0007669"/>
    <property type="project" value="UniProtKB-SubCell"/>
</dbReference>
<comment type="subcellular location">
    <subcellularLocation>
        <location evidence="1 7">Cell membrane</location>
        <topology evidence="1 7">Multi-pass membrane protein</topology>
    </subcellularLocation>
</comment>
<evidence type="ECO:0000256" key="7">
    <source>
        <dbReference type="RuleBase" id="RU363032"/>
    </source>
</evidence>
<dbReference type="Pfam" id="PF00528">
    <property type="entry name" value="BPD_transp_1"/>
    <property type="match status" value="1"/>
</dbReference>
<keyword evidence="4 7" id="KW-0812">Transmembrane</keyword>
<evidence type="ECO:0000256" key="3">
    <source>
        <dbReference type="ARBA" id="ARBA00022475"/>
    </source>
</evidence>
<evidence type="ECO:0000256" key="2">
    <source>
        <dbReference type="ARBA" id="ARBA00022448"/>
    </source>
</evidence>
<evidence type="ECO:0000256" key="6">
    <source>
        <dbReference type="ARBA" id="ARBA00023136"/>
    </source>
</evidence>
<dbReference type="InterPro" id="IPR000515">
    <property type="entry name" value="MetI-like"/>
</dbReference>
<keyword evidence="3" id="KW-1003">Cell membrane</keyword>
<evidence type="ECO:0000313" key="10">
    <source>
        <dbReference type="Proteomes" id="UP000280668"/>
    </source>
</evidence>
<protein>
    <submittedName>
        <fullName evidence="9">Carbohydrate ABC transporter membrane protein 1 (CUT1 family)</fullName>
    </submittedName>
</protein>
<keyword evidence="2 7" id="KW-0813">Transport</keyword>
<reference evidence="9 10" key="1">
    <citation type="submission" date="2018-11" db="EMBL/GenBank/DDBJ databases">
        <title>Sequencing the genomes of 1000 actinobacteria strains.</title>
        <authorList>
            <person name="Klenk H.-P."/>
        </authorList>
    </citation>
    <scope>NUCLEOTIDE SEQUENCE [LARGE SCALE GENOMIC DNA]</scope>
    <source>
        <strain evidence="9 10">DSM 11294</strain>
    </source>
</reference>
<feature type="transmembrane region" description="Helical" evidence="7">
    <location>
        <begin position="33"/>
        <end position="60"/>
    </location>
</feature>
<dbReference type="PANTHER" id="PTHR30193">
    <property type="entry name" value="ABC TRANSPORTER PERMEASE PROTEIN"/>
    <property type="match status" value="1"/>
</dbReference>
<dbReference type="Gene3D" id="1.10.3720.10">
    <property type="entry name" value="MetI-like"/>
    <property type="match status" value="1"/>
</dbReference>
<organism evidence="9 10">
    <name type="scientific">Bogoriella caseilytica</name>
    <dbReference type="NCBI Taxonomy" id="56055"/>
    <lineage>
        <taxon>Bacteria</taxon>
        <taxon>Bacillati</taxon>
        <taxon>Actinomycetota</taxon>
        <taxon>Actinomycetes</taxon>
        <taxon>Micrococcales</taxon>
        <taxon>Bogoriellaceae</taxon>
        <taxon>Bogoriella</taxon>
    </lineage>
</organism>